<dbReference type="OrthoDB" id="638407at2"/>
<reference evidence="2 3" key="1">
    <citation type="submission" date="2018-06" db="EMBL/GenBank/DDBJ databases">
        <title>The draft genome sequence of Crocinitomix sp. SM1701.</title>
        <authorList>
            <person name="Zhang X."/>
        </authorList>
    </citation>
    <scope>NUCLEOTIDE SEQUENCE [LARGE SCALE GENOMIC DNA]</scope>
    <source>
        <strain evidence="2 3">SM1701</strain>
    </source>
</reference>
<protein>
    <submittedName>
        <fullName evidence="2">Enoyl-CoA hydratase/isomerase family protein</fullName>
    </submittedName>
</protein>
<gene>
    <name evidence="2" type="ORF">DNU06_02345</name>
</gene>
<dbReference type="SUPFAM" id="SSF52096">
    <property type="entry name" value="ClpP/crotonase"/>
    <property type="match status" value="1"/>
</dbReference>
<dbReference type="Gene3D" id="3.90.226.10">
    <property type="entry name" value="2-enoyl-CoA Hydratase, Chain A, domain 1"/>
    <property type="match status" value="1"/>
</dbReference>
<dbReference type="AlphaFoldDB" id="A0A2W1N226"/>
<evidence type="ECO:0000313" key="2">
    <source>
        <dbReference type="EMBL" id="PZE18689.1"/>
    </source>
</evidence>
<sequence length="256" mass="27560">MNAINEGHVEFEINEKGIGTIEFGHPLSNSLPGKILNKLADTITQLGKDEAVKIIVLKSAGERAFCAGASFDELISIKDFETGKVFFSGFANVINACRTCPKLIIGRVQGKAVGGGVGVASAVDYCFATKFAAVKLSELAVGIGPFVVGPAVQRKIGMSAMSQLAIDATEWQTADWAKEKGLYTETFETVEAMDEAVDTLANKLANSNPEAMRLLKQIFWEGTENWDELLKERAAMSGKLVLSDFTVNAISAFKKK</sequence>
<keyword evidence="2" id="KW-0413">Isomerase</keyword>
<organism evidence="2 3">
    <name type="scientific">Putridiphycobacter roseus</name>
    <dbReference type="NCBI Taxonomy" id="2219161"/>
    <lineage>
        <taxon>Bacteria</taxon>
        <taxon>Pseudomonadati</taxon>
        <taxon>Bacteroidota</taxon>
        <taxon>Flavobacteriia</taxon>
        <taxon>Flavobacteriales</taxon>
        <taxon>Crocinitomicaceae</taxon>
        <taxon>Putridiphycobacter</taxon>
    </lineage>
</organism>
<evidence type="ECO:0000313" key="3">
    <source>
        <dbReference type="Proteomes" id="UP000249248"/>
    </source>
</evidence>
<comment type="caution">
    <text evidence="2">The sequence shown here is derived from an EMBL/GenBank/DDBJ whole genome shotgun (WGS) entry which is preliminary data.</text>
</comment>
<dbReference type="GO" id="GO:0016853">
    <property type="term" value="F:isomerase activity"/>
    <property type="evidence" value="ECO:0007669"/>
    <property type="project" value="UniProtKB-KW"/>
</dbReference>
<dbReference type="RefSeq" id="WP_111061590.1">
    <property type="nucleotide sequence ID" value="NZ_JBHUCU010000007.1"/>
</dbReference>
<dbReference type="Proteomes" id="UP000249248">
    <property type="component" value="Unassembled WGS sequence"/>
</dbReference>
<dbReference type="EMBL" id="QKSB01000001">
    <property type="protein sequence ID" value="PZE18689.1"/>
    <property type="molecule type" value="Genomic_DNA"/>
</dbReference>
<name>A0A2W1N226_9FLAO</name>
<dbReference type="PANTHER" id="PTHR42964:SF1">
    <property type="entry name" value="POLYKETIDE BIOSYNTHESIS ENOYL-COA HYDRATASE PKSH-RELATED"/>
    <property type="match status" value="1"/>
</dbReference>
<proteinExistence type="inferred from homology"/>
<dbReference type="PANTHER" id="PTHR42964">
    <property type="entry name" value="ENOYL-COA HYDRATASE"/>
    <property type="match status" value="1"/>
</dbReference>
<dbReference type="InterPro" id="IPR051683">
    <property type="entry name" value="Enoyl-CoA_Hydratase/Isomerase"/>
</dbReference>
<dbReference type="InterPro" id="IPR001753">
    <property type="entry name" value="Enoyl-CoA_hydra/iso"/>
</dbReference>
<dbReference type="Pfam" id="PF00378">
    <property type="entry name" value="ECH_1"/>
    <property type="match status" value="1"/>
</dbReference>
<comment type="similarity">
    <text evidence="1">Belongs to the enoyl-CoA hydratase/isomerase family.</text>
</comment>
<accession>A0A2W1N226</accession>
<dbReference type="InterPro" id="IPR029045">
    <property type="entry name" value="ClpP/crotonase-like_dom_sf"/>
</dbReference>
<evidence type="ECO:0000256" key="1">
    <source>
        <dbReference type="ARBA" id="ARBA00005254"/>
    </source>
</evidence>
<dbReference type="CDD" id="cd06558">
    <property type="entry name" value="crotonase-like"/>
    <property type="match status" value="1"/>
</dbReference>
<keyword evidence="3" id="KW-1185">Reference proteome</keyword>